<dbReference type="InterPro" id="IPR051276">
    <property type="entry name" value="Saccharopine_DH-like_oxidrdct"/>
</dbReference>
<evidence type="ECO:0000259" key="2">
    <source>
        <dbReference type="Pfam" id="PF03435"/>
    </source>
</evidence>
<organism evidence="3">
    <name type="scientific">Paraconexibacter sp. AEG42_29</name>
    <dbReference type="NCBI Taxonomy" id="2997339"/>
    <lineage>
        <taxon>Bacteria</taxon>
        <taxon>Bacillati</taxon>
        <taxon>Actinomycetota</taxon>
        <taxon>Thermoleophilia</taxon>
        <taxon>Solirubrobacterales</taxon>
        <taxon>Paraconexibacteraceae</taxon>
        <taxon>Paraconexibacter</taxon>
    </lineage>
</organism>
<accession>A0AAU7AXV0</accession>
<feature type="region of interest" description="Disordered" evidence="1">
    <location>
        <begin position="199"/>
        <end position="230"/>
    </location>
</feature>
<dbReference type="Pfam" id="PF03435">
    <property type="entry name" value="Sacchrp_dh_NADP"/>
    <property type="match status" value="1"/>
</dbReference>
<sequence>MSPTPDRAHDIVVYGASGFVGRLTAAYLAEHAPADARIALGGRSRERLEAVRATLGPAAASWPVVVADSADPEALAAMAADTRAVATTVGPYLRYGLPLVGACAAAGTHYADLTGEVLFMRKAIDAHHASAMESGARIVHTCGFDSIPSDLGVFLLAAAASDGDLGELTDATYVLKGSRGGVSGGTVDSLRGQLDEAKRDGASRRLLTDPYSLSPDRDAEPDLGPQRDPVGVVRDDALGGFLAPFAMGTINTRVVRRSNALSGYAYGSRLRYRELMLAGGLPLGPVKAAAIAGGIGALMAGLAIPPTRKVLDHLLPDPGEGPSEKNRERGFFAVDVHGTTSSGARLVCRIRAQGDPGYKATAVMLGESALALALDGDALPKTAGVLTPATAMGHVLVDRLRAAGQTYEVEQV</sequence>
<dbReference type="AlphaFoldDB" id="A0AAU7AXV0"/>
<dbReference type="InterPro" id="IPR005097">
    <property type="entry name" value="Sacchrp_dh_NADP-bd"/>
</dbReference>
<evidence type="ECO:0000256" key="1">
    <source>
        <dbReference type="SAM" id="MobiDB-lite"/>
    </source>
</evidence>
<dbReference type="PANTHER" id="PTHR12286">
    <property type="entry name" value="SACCHAROPINE DEHYDROGENASE-LIKE OXIDOREDUCTASE"/>
    <property type="match status" value="1"/>
</dbReference>
<dbReference type="InterPro" id="IPR036291">
    <property type="entry name" value="NAD(P)-bd_dom_sf"/>
</dbReference>
<dbReference type="PANTHER" id="PTHR12286:SF5">
    <property type="entry name" value="SACCHAROPINE DEHYDROGENASE-LIKE OXIDOREDUCTASE"/>
    <property type="match status" value="1"/>
</dbReference>
<evidence type="ECO:0000313" key="3">
    <source>
        <dbReference type="EMBL" id="XAY06466.1"/>
    </source>
</evidence>
<reference evidence="3" key="1">
    <citation type="submission" date="2022-12" db="EMBL/GenBank/DDBJ databases">
        <title>Paraconexibacter alkalitolerans sp. nov. and Baekduia alba sp. nov., isolated from soil and emended description of the genera Paraconexibacter (Chun et al., 2020) and Baekduia (An et al., 2020).</title>
        <authorList>
            <person name="Vieira S."/>
            <person name="Huber K.J."/>
            <person name="Geppert A."/>
            <person name="Wolf J."/>
            <person name="Neumann-Schaal M."/>
            <person name="Muesken M."/>
            <person name="Overmann J."/>
        </authorList>
    </citation>
    <scope>NUCLEOTIDE SEQUENCE</scope>
    <source>
        <strain evidence="3">AEG42_29</strain>
    </source>
</reference>
<dbReference type="Gene3D" id="3.40.50.720">
    <property type="entry name" value="NAD(P)-binding Rossmann-like Domain"/>
    <property type="match status" value="1"/>
</dbReference>
<dbReference type="RefSeq" id="WP_354697699.1">
    <property type="nucleotide sequence ID" value="NZ_CP114014.1"/>
</dbReference>
<dbReference type="GO" id="GO:0005886">
    <property type="term" value="C:plasma membrane"/>
    <property type="evidence" value="ECO:0007669"/>
    <property type="project" value="TreeGrafter"/>
</dbReference>
<proteinExistence type="predicted"/>
<protein>
    <submittedName>
        <fullName evidence="3">Trans-acting enoyl reductase</fullName>
        <ecNumber evidence="3">1.3.1.-</ecNumber>
    </submittedName>
</protein>
<dbReference type="EC" id="1.3.1.-" evidence="3"/>
<dbReference type="GO" id="GO:0016491">
    <property type="term" value="F:oxidoreductase activity"/>
    <property type="evidence" value="ECO:0007669"/>
    <property type="project" value="UniProtKB-KW"/>
</dbReference>
<dbReference type="EMBL" id="CP114014">
    <property type="protein sequence ID" value="XAY06466.1"/>
    <property type="molecule type" value="Genomic_DNA"/>
</dbReference>
<gene>
    <name evidence="3" type="ORF">DSM112329_03337</name>
</gene>
<dbReference type="SUPFAM" id="SSF51735">
    <property type="entry name" value="NAD(P)-binding Rossmann-fold domains"/>
    <property type="match status" value="1"/>
</dbReference>
<name>A0AAU7AXV0_9ACTN</name>
<feature type="domain" description="Saccharopine dehydrogenase NADP binding" evidence="2">
    <location>
        <begin position="11"/>
        <end position="138"/>
    </location>
</feature>
<keyword evidence="3" id="KW-0560">Oxidoreductase</keyword>
<dbReference type="GO" id="GO:0009247">
    <property type="term" value="P:glycolipid biosynthetic process"/>
    <property type="evidence" value="ECO:0007669"/>
    <property type="project" value="TreeGrafter"/>
</dbReference>
<dbReference type="KEGG" id="parq:DSM112329_03337"/>